<dbReference type="PANTHER" id="PTHR33375">
    <property type="entry name" value="CHROMOSOME-PARTITIONING PROTEIN PARB-RELATED"/>
    <property type="match status" value="1"/>
</dbReference>
<evidence type="ECO:0000313" key="2">
    <source>
        <dbReference type="EMBL" id="AWB84788.1"/>
    </source>
</evidence>
<dbReference type="SUPFAM" id="SSF110849">
    <property type="entry name" value="ParB/Sulfiredoxin"/>
    <property type="match status" value="1"/>
</dbReference>
<dbReference type="Pfam" id="PF02195">
    <property type="entry name" value="ParB_N"/>
    <property type="match status" value="1"/>
</dbReference>
<gene>
    <name evidence="2" type="ORF">C3E79_10140</name>
</gene>
<organism evidence="2 3">
    <name type="scientific">Corynebacterium liangguodongii</name>
    <dbReference type="NCBI Taxonomy" id="2079535"/>
    <lineage>
        <taxon>Bacteria</taxon>
        <taxon>Bacillati</taxon>
        <taxon>Actinomycetota</taxon>
        <taxon>Actinomycetes</taxon>
        <taxon>Mycobacteriales</taxon>
        <taxon>Corynebacteriaceae</taxon>
        <taxon>Corynebacterium</taxon>
    </lineage>
</organism>
<dbReference type="PANTHER" id="PTHR33375:SF1">
    <property type="entry name" value="CHROMOSOME-PARTITIONING PROTEIN PARB-RELATED"/>
    <property type="match status" value="1"/>
</dbReference>
<dbReference type="InterPro" id="IPR003115">
    <property type="entry name" value="ParB_N"/>
</dbReference>
<proteinExistence type="predicted"/>
<dbReference type="EMBL" id="CP026948">
    <property type="protein sequence ID" value="AWB84788.1"/>
    <property type="molecule type" value="Genomic_DNA"/>
</dbReference>
<feature type="domain" description="ParB-like N-terminal" evidence="1">
    <location>
        <begin position="2"/>
        <end position="91"/>
    </location>
</feature>
<dbReference type="OrthoDB" id="9773060at2"/>
<dbReference type="InterPro" id="IPR050336">
    <property type="entry name" value="Chromosome_partition/occlusion"/>
</dbReference>
<dbReference type="InterPro" id="IPR036086">
    <property type="entry name" value="ParB/Sulfiredoxin_sf"/>
</dbReference>
<accession>A0A2S0WG74</accession>
<evidence type="ECO:0000259" key="1">
    <source>
        <dbReference type="SMART" id="SM00470"/>
    </source>
</evidence>
<dbReference type="Proteomes" id="UP000244754">
    <property type="component" value="Chromosome"/>
</dbReference>
<dbReference type="GO" id="GO:0005694">
    <property type="term" value="C:chromosome"/>
    <property type="evidence" value="ECO:0007669"/>
    <property type="project" value="TreeGrafter"/>
</dbReference>
<dbReference type="GO" id="GO:0007059">
    <property type="term" value="P:chromosome segregation"/>
    <property type="evidence" value="ECO:0007669"/>
    <property type="project" value="TreeGrafter"/>
</dbReference>
<dbReference type="SMART" id="SM00470">
    <property type="entry name" value="ParB"/>
    <property type="match status" value="1"/>
</dbReference>
<dbReference type="RefSeq" id="WP_108404796.1">
    <property type="nucleotide sequence ID" value="NZ_CP026948.1"/>
</dbReference>
<reference evidence="3" key="1">
    <citation type="submission" date="2018-01" db="EMBL/GenBank/DDBJ databases">
        <authorList>
            <person name="Li J."/>
        </authorList>
    </citation>
    <scope>NUCLEOTIDE SEQUENCE [LARGE SCALE GENOMIC DNA]</scope>
    <source>
        <strain evidence="3">2184</strain>
    </source>
</reference>
<evidence type="ECO:0000313" key="3">
    <source>
        <dbReference type="Proteomes" id="UP000244754"/>
    </source>
</evidence>
<name>A0A2S0WG74_9CORY</name>
<dbReference type="KEGG" id="clia:C3E79_10140"/>
<dbReference type="Gene3D" id="3.90.1530.10">
    <property type="entry name" value="Conserved hypothetical protein from pyrococcus furiosus pfu- 392566-001, ParB domain"/>
    <property type="match status" value="1"/>
</dbReference>
<keyword evidence="3" id="KW-1185">Reference proteome</keyword>
<protein>
    <recommendedName>
        <fullName evidence="1">ParB-like N-terminal domain-containing protein</fullName>
    </recommendedName>
</protein>
<dbReference type="AlphaFoldDB" id="A0A2S0WG74"/>
<sequence length="180" mass="19714">MAHVPLKDIAYYPGNARRGNVDMIADSLKTHGQYKPIVVNRGTQAPELANTVIAGNHTLQAAALLGWDTIDVHYIDVTADEARRIVLIDNRTQDKATYDVEALLDLLTETPDLDGTGFTRDDVDALLESLDEQETDDDIPDMPDEPEPAVWAVLVECDSEADARDLKARLIAEGYQAGIA</sequence>